<evidence type="ECO:0000313" key="8">
    <source>
        <dbReference type="EMBL" id="MCC2149122.1"/>
    </source>
</evidence>
<keyword evidence="4 7" id="KW-0812">Transmembrane</keyword>
<evidence type="ECO:0000256" key="2">
    <source>
        <dbReference type="ARBA" id="ARBA00005262"/>
    </source>
</evidence>
<dbReference type="Pfam" id="PF02417">
    <property type="entry name" value="Chromate_transp"/>
    <property type="match status" value="1"/>
</dbReference>
<evidence type="ECO:0000313" key="9">
    <source>
        <dbReference type="Proteomes" id="UP001299235"/>
    </source>
</evidence>
<keyword evidence="6 7" id="KW-0472">Membrane</keyword>
<dbReference type="PANTHER" id="PTHR43663">
    <property type="entry name" value="CHROMATE TRANSPORT PROTEIN-RELATED"/>
    <property type="match status" value="1"/>
</dbReference>
<dbReference type="InterPro" id="IPR052518">
    <property type="entry name" value="CHR_Transporter"/>
</dbReference>
<comment type="subcellular location">
    <subcellularLocation>
        <location evidence="1">Cell membrane</location>
        <topology evidence="1">Multi-pass membrane protein</topology>
    </subcellularLocation>
</comment>
<keyword evidence="5 7" id="KW-1133">Transmembrane helix</keyword>
<evidence type="ECO:0000256" key="5">
    <source>
        <dbReference type="ARBA" id="ARBA00022989"/>
    </source>
</evidence>
<accession>A0ABS8EVM4</accession>
<proteinExistence type="inferred from homology"/>
<gene>
    <name evidence="8" type="ORF">LKD42_07610</name>
</gene>
<feature type="transmembrane region" description="Helical" evidence="7">
    <location>
        <begin position="73"/>
        <end position="98"/>
    </location>
</feature>
<dbReference type="InterPro" id="IPR003370">
    <property type="entry name" value="Chromate_transpt"/>
</dbReference>
<evidence type="ECO:0000256" key="7">
    <source>
        <dbReference type="SAM" id="Phobius"/>
    </source>
</evidence>
<dbReference type="Proteomes" id="UP001299235">
    <property type="component" value="Unassembled WGS sequence"/>
</dbReference>
<feature type="transmembrane region" description="Helical" evidence="7">
    <location>
        <begin position="148"/>
        <end position="164"/>
    </location>
</feature>
<sequence>MIYLKLFFAFLQIGMFSFGGGYAAMPLIQHQVVDTYHWLDGKGFADLVTISQMTPGPIATNAATFVGMNTAGLAGALIATFGCILPSCILVTFIAYFYLKYQKLAALHGILSSLRPAVIALIASASISILVSAFWNGQTVIRLPDTDWGMVILFGLCIVLLRKCKMNPVTVMFLAGILKVLLAEGQKIL</sequence>
<evidence type="ECO:0000256" key="4">
    <source>
        <dbReference type="ARBA" id="ARBA00022692"/>
    </source>
</evidence>
<keyword evidence="3" id="KW-1003">Cell membrane</keyword>
<evidence type="ECO:0000256" key="3">
    <source>
        <dbReference type="ARBA" id="ARBA00022475"/>
    </source>
</evidence>
<organism evidence="8 9">
    <name type="scientific">Hominisplanchenecus faecis</name>
    <dbReference type="NCBI Taxonomy" id="2885351"/>
    <lineage>
        <taxon>Bacteria</taxon>
        <taxon>Bacillati</taxon>
        <taxon>Bacillota</taxon>
        <taxon>Clostridia</taxon>
        <taxon>Lachnospirales</taxon>
        <taxon>Lachnospiraceae</taxon>
        <taxon>Hominisplanchenecus</taxon>
    </lineage>
</organism>
<dbReference type="PANTHER" id="PTHR43663:SF1">
    <property type="entry name" value="CHROMATE TRANSPORTER"/>
    <property type="match status" value="1"/>
</dbReference>
<name>A0ABS8EVM4_9FIRM</name>
<protein>
    <submittedName>
        <fullName evidence="8">Chromate transporter</fullName>
    </submittedName>
</protein>
<evidence type="ECO:0000256" key="1">
    <source>
        <dbReference type="ARBA" id="ARBA00004651"/>
    </source>
</evidence>
<comment type="caution">
    <text evidence="8">The sequence shown here is derived from an EMBL/GenBank/DDBJ whole genome shotgun (WGS) entry which is preliminary data.</text>
</comment>
<keyword evidence="9" id="KW-1185">Reference proteome</keyword>
<comment type="similarity">
    <text evidence="2">Belongs to the chromate ion transporter (CHR) (TC 2.A.51) family.</text>
</comment>
<evidence type="ECO:0000256" key="6">
    <source>
        <dbReference type="ARBA" id="ARBA00023136"/>
    </source>
</evidence>
<reference evidence="8 9" key="1">
    <citation type="submission" date="2021-10" db="EMBL/GenBank/DDBJ databases">
        <title>Anaerobic single-cell dispensing facilitates the cultivation of human gut bacteria.</title>
        <authorList>
            <person name="Afrizal A."/>
        </authorList>
    </citation>
    <scope>NUCLEOTIDE SEQUENCE [LARGE SCALE GENOMIC DNA]</scope>
    <source>
        <strain evidence="8 9">CLA-AA-H246</strain>
    </source>
</reference>
<feature type="transmembrane region" description="Helical" evidence="7">
    <location>
        <begin position="118"/>
        <end position="136"/>
    </location>
</feature>
<dbReference type="EMBL" id="JAJEQE010000021">
    <property type="protein sequence ID" value="MCC2149122.1"/>
    <property type="molecule type" value="Genomic_DNA"/>
</dbReference>
<dbReference type="RefSeq" id="WP_248835312.1">
    <property type="nucleotide sequence ID" value="NZ_JAJEQE010000021.1"/>
</dbReference>